<keyword evidence="2" id="KW-1185">Reference proteome</keyword>
<name>A0ACC3Z389_COLTU</name>
<accession>A0ACC3Z389</accession>
<sequence length="154" mass="15831">MQLKTLIPVLAAATPIAALGKATVVNNCAYEVSLWSVGSGVASAGQLAAGGGAYSETFYRDPVTGGKALKITLARDGLFTGAAQLNFAYNLDGGQVWYDLSTVFGDAFRGAKLVVASRQTTCPAIVWPQGVSPGGSQVKVCTSEQDVVLTLCSP</sequence>
<comment type="caution">
    <text evidence="1">The sequence shown here is derived from an EMBL/GenBank/DDBJ whole genome shotgun (WGS) entry which is preliminary data.</text>
</comment>
<evidence type="ECO:0000313" key="2">
    <source>
        <dbReference type="Proteomes" id="UP000805649"/>
    </source>
</evidence>
<dbReference type="EMBL" id="VUJX02000003">
    <property type="protein sequence ID" value="KAL0938555.1"/>
    <property type="molecule type" value="Genomic_DNA"/>
</dbReference>
<evidence type="ECO:0000313" key="1">
    <source>
        <dbReference type="EMBL" id="KAL0938555.1"/>
    </source>
</evidence>
<reference evidence="1 2" key="1">
    <citation type="journal article" date="2020" name="Phytopathology">
        <title>Genome Sequence Resources of Colletotrichum truncatum, C. plurivorum, C. musicola, and C. sojae: Four Species Pathogenic to Soybean (Glycine max).</title>
        <authorList>
            <person name="Rogerio F."/>
            <person name="Boufleur T.R."/>
            <person name="Ciampi-Guillardi M."/>
            <person name="Sukno S.A."/>
            <person name="Thon M.R."/>
            <person name="Massola Junior N.S."/>
            <person name="Baroncelli R."/>
        </authorList>
    </citation>
    <scope>NUCLEOTIDE SEQUENCE [LARGE SCALE GENOMIC DNA]</scope>
    <source>
        <strain evidence="1 2">CMES1059</strain>
    </source>
</reference>
<gene>
    <name evidence="1" type="ORF">CTRU02_205165</name>
</gene>
<dbReference type="Proteomes" id="UP000805649">
    <property type="component" value="Unassembled WGS sequence"/>
</dbReference>
<organism evidence="1 2">
    <name type="scientific">Colletotrichum truncatum</name>
    <name type="common">Anthracnose fungus</name>
    <name type="synonym">Colletotrichum capsici</name>
    <dbReference type="NCBI Taxonomy" id="5467"/>
    <lineage>
        <taxon>Eukaryota</taxon>
        <taxon>Fungi</taxon>
        <taxon>Dikarya</taxon>
        <taxon>Ascomycota</taxon>
        <taxon>Pezizomycotina</taxon>
        <taxon>Sordariomycetes</taxon>
        <taxon>Hypocreomycetidae</taxon>
        <taxon>Glomerellales</taxon>
        <taxon>Glomerellaceae</taxon>
        <taxon>Colletotrichum</taxon>
        <taxon>Colletotrichum truncatum species complex</taxon>
    </lineage>
</organism>
<proteinExistence type="predicted"/>
<protein>
    <submittedName>
        <fullName evidence="1">Bys1 family protein</fullName>
    </submittedName>
</protein>